<sequence>MSDVLVINHLKTYFKTKHGMNPAVDDISLRLQMGKITALVGESGSGKSMTAMSILGLIPKPSGVIMPGSEILFEGKDLTTLKEREIAKIRGNKIAMIFQEPMTSLNPVYTIGKQLTEPLRVHQKLSKQEAKKIAISYLEKVRIPDPEKRFNNYPHQLSGGLRQRVMIAMAMICEPKLIIADEPTTALDVTIQAQILSLLCGVQKDLDTAILFITHDLGVVAEISDTVCVMYAGQIVEQADVKTLFDKPMHPYTKGLLKSLPRVDDDVTELYSIKGMVPNLIHLPKGCRFASRCPEATAICHQEIPPREMVSRDHEVFCWLPRKEVSNV</sequence>
<feature type="domain" description="ABC transporter" evidence="8">
    <location>
        <begin position="8"/>
        <end position="257"/>
    </location>
</feature>
<dbReference type="InterPro" id="IPR003593">
    <property type="entry name" value="AAA+_ATPase"/>
</dbReference>
<dbReference type="RefSeq" id="WP_213237179.1">
    <property type="nucleotide sequence ID" value="NZ_JAHBCL010000019.1"/>
</dbReference>
<dbReference type="InterPro" id="IPR027417">
    <property type="entry name" value="P-loop_NTPase"/>
</dbReference>
<comment type="caution">
    <text evidence="9">The sequence shown here is derived from an EMBL/GenBank/DDBJ whole genome shotgun (WGS) entry which is preliminary data.</text>
</comment>
<keyword evidence="5" id="KW-0547">Nucleotide-binding</keyword>
<evidence type="ECO:0000256" key="5">
    <source>
        <dbReference type="ARBA" id="ARBA00022741"/>
    </source>
</evidence>
<dbReference type="PROSITE" id="PS50893">
    <property type="entry name" value="ABC_TRANSPORTER_2"/>
    <property type="match status" value="1"/>
</dbReference>
<keyword evidence="7" id="KW-0472">Membrane</keyword>
<evidence type="ECO:0000313" key="10">
    <source>
        <dbReference type="Proteomes" id="UP000746471"/>
    </source>
</evidence>
<dbReference type="InterPro" id="IPR050388">
    <property type="entry name" value="ABC_Ni/Peptide_Import"/>
</dbReference>
<name>A0ABS5PQY0_9FIRM</name>
<evidence type="ECO:0000256" key="4">
    <source>
        <dbReference type="ARBA" id="ARBA00022475"/>
    </source>
</evidence>
<dbReference type="InterPro" id="IPR003439">
    <property type="entry name" value="ABC_transporter-like_ATP-bd"/>
</dbReference>
<evidence type="ECO:0000256" key="6">
    <source>
        <dbReference type="ARBA" id="ARBA00022840"/>
    </source>
</evidence>
<proteinExistence type="inferred from homology"/>
<evidence type="ECO:0000256" key="1">
    <source>
        <dbReference type="ARBA" id="ARBA00004202"/>
    </source>
</evidence>
<evidence type="ECO:0000256" key="2">
    <source>
        <dbReference type="ARBA" id="ARBA00005417"/>
    </source>
</evidence>
<dbReference type="PANTHER" id="PTHR43297">
    <property type="entry name" value="OLIGOPEPTIDE TRANSPORT ATP-BINDING PROTEIN APPD"/>
    <property type="match status" value="1"/>
</dbReference>
<dbReference type="GO" id="GO:0005524">
    <property type="term" value="F:ATP binding"/>
    <property type="evidence" value="ECO:0007669"/>
    <property type="project" value="UniProtKB-KW"/>
</dbReference>
<dbReference type="Pfam" id="PF00005">
    <property type="entry name" value="ABC_tran"/>
    <property type="match status" value="1"/>
</dbReference>
<evidence type="ECO:0000256" key="3">
    <source>
        <dbReference type="ARBA" id="ARBA00022448"/>
    </source>
</evidence>
<keyword evidence="6 9" id="KW-0067">ATP-binding</keyword>
<dbReference type="PANTHER" id="PTHR43297:SF2">
    <property type="entry name" value="DIPEPTIDE TRANSPORT ATP-BINDING PROTEIN DPPD"/>
    <property type="match status" value="1"/>
</dbReference>
<accession>A0ABS5PQY0</accession>
<dbReference type="InterPro" id="IPR013563">
    <property type="entry name" value="Oligopep_ABC_C"/>
</dbReference>
<evidence type="ECO:0000256" key="7">
    <source>
        <dbReference type="ARBA" id="ARBA00023136"/>
    </source>
</evidence>
<dbReference type="Gene3D" id="3.40.50.300">
    <property type="entry name" value="P-loop containing nucleotide triphosphate hydrolases"/>
    <property type="match status" value="1"/>
</dbReference>
<organism evidence="9 10">
    <name type="scientific">Fusibacter paucivorans</name>
    <dbReference type="NCBI Taxonomy" id="76009"/>
    <lineage>
        <taxon>Bacteria</taxon>
        <taxon>Bacillati</taxon>
        <taxon>Bacillota</taxon>
        <taxon>Clostridia</taxon>
        <taxon>Eubacteriales</taxon>
        <taxon>Eubacteriales Family XII. Incertae Sedis</taxon>
        <taxon>Fusibacter</taxon>
    </lineage>
</organism>
<dbReference type="Pfam" id="PF08352">
    <property type="entry name" value="oligo_HPY"/>
    <property type="match status" value="1"/>
</dbReference>
<keyword evidence="10" id="KW-1185">Reference proteome</keyword>
<reference evidence="9 10" key="1">
    <citation type="submission" date="2021-05" db="EMBL/GenBank/DDBJ databases">
        <title>Fusibacter ferrireducens sp. nov., an anaerobic, sulfur- and Fe-reducing bacterium isolated from the mangrove sediment.</title>
        <authorList>
            <person name="Qiu D."/>
        </authorList>
    </citation>
    <scope>NUCLEOTIDE SEQUENCE [LARGE SCALE GENOMIC DNA]</scope>
    <source>
        <strain evidence="9 10">DSM 12116</strain>
    </source>
</reference>
<keyword evidence="3" id="KW-0813">Transport</keyword>
<comment type="similarity">
    <text evidence="2">Belongs to the ABC transporter superfamily.</text>
</comment>
<dbReference type="SUPFAM" id="SSF52540">
    <property type="entry name" value="P-loop containing nucleoside triphosphate hydrolases"/>
    <property type="match status" value="1"/>
</dbReference>
<evidence type="ECO:0000313" key="9">
    <source>
        <dbReference type="EMBL" id="MBS7527317.1"/>
    </source>
</evidence>
<dbReference type="SMART" id="SM00382">
    <property type="entry name" value="AAA"/>
    <property type="match status" value="1"/>
</dbReference>
<dbReference type="Proteomes" id="UP000746471">
    <property type="component" value="Unassembled WGS sequence"/>
</dbReference>
<dbReference type="EMBL" id="JAHBCL010000019">
    <property type="protein sequence ID" value="MBS7527317.1"/>
    <property type="molecule type" value="Genomic_DNA"/>
</dbReference>
<keyword evidence="4" id="KW-1003">Cell membrane</keyword>
<dbReference type="CDD" id="cd03257">
    <property type="entry name" value="ABC_NikE_OppD_transporters"/>
    <property type="match status" value="1"/>
</dbReference>
<comment type="subcellular location">
    <subcellularLocation>
        <location evidence="1">Cell membrane</location>
        <topology evidence="1">Peripheral membrane protein</topology>
    </subcellularLocation>
</comment>
<gene>
    <name evidence="9" type="ORF">KHM83_11550</name>
</gene>
<protein>
    <submittedName>
        <fullName evidence="9">ABC transporter ATP-binding protein</fullName>
    </submittedName>
</protein>
<evidence type="ECO:0000259" key="8">
    <source>
        <dbReference type="PROSITE" id="PS50893"/>
    </source>
</evidence>
<dbReference type="NCBIfam" id="TIGR01727">
    <property type="entry name" value="oligo_HPY"/>
    <property type="match status" value="1"/>
</dbReference>